<organism evidence="1 2">
    <name type="scientific">Batillaria attramentaria</name>
    <dbReference type="NCBI Taxonomy" id="370345"/>
    <lineage>
        <taxon>Eukaryota</taxon>
        <taxon>Metazoa</taxon>
        <taxon>Spiralia</taxon>
        <taxon>Lophotrochozoa</taxon>
        <taxon>Mollusca</taxon>
        <taxon>Gastropoda</taxon>
        <taxon>Caenogastropoda</taxon>
        <taxon>Sorbeoconcha</taxon>
        <taxon>Cerithioidea</taxon>
        <taxon>Batillariidae</taxon>
        <taxon>Batillaria</taxon>
    </lineage>
</organism>
<comment type="caution">
    <text evidence="1">The sequence shown here is derived from an EMBL/GenBank/DDBJ whole genome shotgun (WGS) entry which is preliminary data.</text>
</comment>
<sequence>MSEMESQKMPRVSTSSLKVVRSKAALPTRLTAERNDSSNLFVYAERNDSSKLSTEKGTTPVNCLYAQKCDSGKLSTREGTTPVNCLSTQKGTTPVNCLRRKERLQ</sequence>
<protein>
    <submittedName>
        <fullName evidence="1">Uncharacterized protein</fullName>
    </submittedName>
</protein>
<dbReference type="Proteomes" id="UP001519460">
    <property type="component" value="Unassembled WGS sequence"/>
</dbReference>
<reference evidence="1 2" key="1">
    <citation type="journal article" date="2023" name="Sci. Data">
        <title>Genome assembly of the Korean intertidal mud-creeper Batillaria attramentaria.</title>
        <authorList>
            <person name="Patra A.K."/>
            <person name="Ho P.T."/>
            <person name="Jun S."/>
            <person name="Lee S.J."/>
            <person name="Kim Y."/>
            <person name="Won Y.J."/>
        </authorList>
    </citation>
    <scope>NUCLEOTIDE SEQUENCE [LARGE SCALE GENOMIC DNA]</scope>
    <source>
        <strain evidence="1">Wonlab-2016</strain>
    </source>
</reference>
<proteinExistence type="predicted"/>
<accession>A0ABD0LUF4</accession>
<keyword evidence="2" id="KW-1185">Reference proteome</keyword>
<evidence type="ECO:0000313" key="1">
    <source>
        <dbReference type="EMBL" id="KAK7502696.1"/>
    </source>
</evidence>
<gene>
    <name evidence="1" type="ORF">BaRGS_00005946</name>
</gene>
<name>A0ABD0LUF4_9CAEN</name>
<evidence type="ECO:0000313" key="2">
    <source>
        <dbReference type="Proteomes" id="UP001519460"/>
    </source>
</evidence>
<dbReference type="EMBL" id="JACVVK020000024">
    <property type="protein sequence ID" value="KAK7502696.1"/>
    <property type="molecule type" value="Genomic_DNA"/>
</dbReference>
<dbReference type="AlphaFoldDB" id="A0ABD0LUF4"/>